<dbReference type="EMBL" id="KI536978">
    <property type="protein sequence ID" value="ESR37291.1"/>
    <property type="molecule type" value="Genomic_DNA"/>
</dbReference>
<proteinExistence type="predicted"/>
<dbReference type="AlphaFoldDB" id="V4SJS1"/>
<evidence type="ECO:0000313" key="2">
    <source>
        <dbReference type="Proteomes" id="UP000030687"/>
    </source>
</evidence>
<organism evidence="1 2">
    <name type="scientific">Citrus clementina</name>
    <name type="common">Clementine</name>
    <name type="synonym">Citrus deliciosa x Citrus sinensis</name>
    <dbReference type="NCBI Taxonomy" id="85681"/>
    <lineage>
        <taxon>Eukaryota</taxon>
        <taxon>Viridiplantae</taxon>
        <taxon>Streptophyta</taxon>
        <taxon>Embryophyta</taxon>
        <taxon>Tracheophyta</taxon>
        <taxon>Spermatophyta</taxon>
        <taxon>Magnoliopsida</taxon>
        <taxon>eudicotyledons</taxon>
        <taxon>Gunneridae</taxon>
        <taxon>Pentapetalae</taxon>
        <taxon>rosids</taxon>
        <taxon>malvids</taxon>
        <taxon>Sapindales</taxon>
        <taxon>Rutaceae</taxon>
        <taxon>Aurantioideae</taxon>
        <taxon>Citrus</taxon>
    </lineage>
</organism>
<dbReference type="InParanoid" id="V4SJS1"/>
<evidence type="ECO:0000313" key="1">
    <source>
        <dbReference type="EMBL" id="ESR37291.1"/>
    </source>
</evidence>
<keyword evidence="2" id="KW-1185">Reference proteome</keyword>
<dbReference type="KEGG" id="cic:CICLE_v10030414mg"/>
<name>V4SJS1_CITCL</name>
<dbReference type="Proteomes" id="UP000030687">
    <property type="component" value="Unassembled WGS sequence"/>
</dbReference>
<dbReference type="Gramene" id="ESR37291">
    <property type="protein sequence ID" value="ESR37291"/>
    <property type="gene ID" value="CICLE_v10030414mg"/>
</dbReference>
<protein>
    <submittedName>
        <fullName evidence="1">Uncharacterized protein</fullName>
    </submittedName>
</protein>
<sequence>MLEPLFMEVFGSHLNTCVLVIHIMCCCQNKYALNDLGFYKVKISYSYNFEKGMGLQGDHIKQIISNY</sequence>
<accession>V4SJS1</accession>
<gene>
    <name evidence="1" type="ORF">CICLE_v10030414mg</name>
</gene>
<reference evidence="1 2" key="1">
    <citation type="submission" date="2013-10" db="EMBL/GenBank/DDBJ databases">
        <authorList>
            <consortium name="International Citrus Genome Consortium"/>
            <person name="Jenkins J."/>
            <person name="Schmutz J."/>
            <person name="Prochnik S."/>
            <person name="Rokhsar D."/>
            <person name="Gmitter F."/>
            <person name="Ollitrault P."/>
            <person name="Machado M."/>
            <person name="Talon M."/>
            <person name="Wincker P."/>
            <person name="Jaillon O."/>
            <person name="Morgante M."/>
        </authorList>
    </citation>
    <scope>NUCLEOTIDE SEQUENCE</scope>
    <source>
        <strain evidence="2">cv. Clemenules</strain>
    </source>
</reference>